<keyword evidence="1" id="KW-1185">Reference proteome</keyword>
<organism evidence="1 2">
    <name type="scientific">Hydra vulgaris</name>
    <name type="common">Hydra</name>
    <name type="synonym">Hydra attenuata</name>
    <dbReference type="NCBI Taxonomy" id="6087"/>
    <lineage>
        <taxon>Eukaryota</taxon>
        <taxon>Metazoa</taxon>
        <taxon>Cnidaria</taxon>
        <taxon>Hydrozoa</taxon>
        <taxon>Hydroidolina</taxon>
        <taxon>Anthoathecata</taxon>
        <taxon>Aplanulata</taxon>
        <taxon>Hydridae</taxon>
        <taxon>Hydra</taxon>
    </lineage>
</organism>
<name>A0ABM4CUV4_HYDVU</name>
<dbReference type="PANTHER" id="PTHR31912:SF34">
    <property type="entry name" value="NOTOCHORD-RELATED PROTEIN"/>
    <property type="match status" value="1"/>
</dbReference>
<proteinExistence type="predicted"/>
<evidence type="ECO:0000313" key="2">
    <source>
        <dbReference type="RefSeq" id="XP_065665707.1"/>
    </source>
</evidence>
<sequence>MSSYVTVNLGGTKHNLHVCIASVSADNLGAHSLAGFRCCFNSGRICRFCLVDHKAISLRYTEDYCSLRTISNYNTHLQAVKNYSANKAIFGIIKSCSLDRLPYFNVIESFPPDLHHDILEGIVPLLLKMTIQKLIENKIINLIQLNYEIKTFPFGFRHSGNVPCEIRNHSISANGHLSVKASENWCLFRNFPIIIIDYLSIRCENLPSFWEVFLLFRQISDILFSFTIKHNQITYLICLIGNFLYIFSIEYPDKMTPKMHYLIHYPKMLCLFGLLRHLWCMRFESKHNYFIKLCHIISNFKNITFTLSKRHQMRQCAELNSYDCLRNNEAEKNGVTISTLCLPKNIQDELFDCLKLQVYLLIIWYFVGNICTCSQFLHYCHSYCLSASSTLCIQPVGSEASPEPLDGYITSAGCLVTLRKEDIDGTVLLDMGDFTLKELIPIIKLRVTFKKAILKRICTEASCSDSPISIQSLQSVIDFSLPILNSTSS</sequence>
<accession>A0ABM4CUV4</accession>
<dbReference type="PANTHER" id="PTHR31912">
    <property type="entry name" value="IP13529P"/>
    <property type="match status" value="1"/>
</dbReference>
<gene>
    <name evidence="2" type="primary">LOC136087129</name>
</gene>
<reference evidence="2" key="1">
    <citation type="submission" date="2025-08" db="UniProtKB">
        <authorList>
            <consortium name="RefSeq"/>
        </authorList>
    </citation>
    <scope>IDENTIFICATION</scope>
</reference>
<dbReference type="RefSeq" id="XP_065665707.1">
    <property type="nucleotide sequence ID" value="XM_065809635.1"/>
</dbReference>
<dbReference type="GeneID" id="136087129"/>
<dbReference type="Proteomes" id="UP001652625">
    <property type="component" value="Chromosome 11"/>
</dbReference>
<protein>
    <submittedName>
        <fullName evidence="2">Uncharacterized protein LOC136087129</fullName>
    </submittedName>
</protein>
<evidence type="ECO:0000313" key="1">
    <source>
        <dbReference type="Proteomes" id="UP001652625"/>
    </source>
</evidence>